<proteinExistence type="predicted"/>
<reference evidence="1 2" key="1">
    <citation type="journal article" date="2021" name="Front. Microbiol.">
        <title>Comprehensive Comparative Genomics and Phenotyping of Methylobacterium Species.</title>
        <authorList>
            <person name="Alessa O."/>
            <person name="Ogura Y."/>
            <person name="Fujitani Y."/>
            <person name="Takami H."/>
            <person name="Hayashi T."/>
            <person name="Sahin N."/>
            <person name="Tani A."/>
        </authorList>
    </citation>
    <scope>NUCLEOTIDE SEQUENCE [LARGE SCALE GENOMIC DNA]</scope>
    <source>
        <strain evidence="1 2">DSM 23679</strain>
    </source>
</reference>
<keyword evidence="2" id="KW-1185">Reference proteome</keyword>
<evidence type="ECO:0000313" key="2">
    <source>
        <dbReference type="Proteomes" id="UP001055117"/>
    </source>
</evidence>
<gene>
    <name evidence="1" type="ORF">AFCDBAGC_4130</name>
</gene>
<dbReference type="Proteomes" id="UP001055117">
    <property type="component" value="Unassembled WGS sequence"/>
</dbReference>
<evidence type="ECO:0008006" key="3">
    <source>
        <dbReference type="Google" id="ProtNLM"/>
    </source>
</evidence>
<evidence type="ECO:0000313" key="1">
    <source>
        <dbReference type="EMBL" id="GJD46250.1"/>
    </source>
</evidence>
<organism evidence="1 2">
    <name type="scientific">Methylobacterium cerastii</name>
    <dbReference type="NCBI Taxonomy" id="932741"/>
    <lineage>
        <taxon>Bacteria</taxon>
        <taxon>Pseudomonadati</taxon>
        <taxon>Pseudomonadota</taxon>
        <taxon>Alphaproteobacteria</taxon>
        <taxon>Hyphomicrobiales</taxon>
        <taxon>Methylobacteriaceae</taxon>
        <taxon>Methylobacterium</taxon>
    </lineage>
</organism>
<dbReference type="RefSeq" id="WP_147829010.1">
    <property type="nucleotide sequence ID" value="NZ_BPQG01000070.1"/>
</dbReference>
<accession>A0ABQ4QMY4</accession>
<name>A0ABQ4QMY4_9HYPH</name>
<dbReference type="EMBL" id="BPQG01000070">
    <property type="protein sequence ID" value="GJD46250.1"/>
    <property type="molecule type" value="Genomic_DNA"/>
</dbReference>
<sequence>MTHGFTVIQGGQAQPDAAVDVHPVSTGTEAATEGWRVDLRRAGTVDDGAVAAWRALMTRNAITDPRVDPDYLLSAARHQSGGRAIAFALAWDRDGSGREALRGVMPMAMPHAIWGRARAELWQPPSLPHPAAALIDGPRTDAVEAAIRGRLAGLRRPLRLAAPSRLPSRGEALRPALAARADGRRTVPADCVVGILSAEDAAADVEHVSDSALIPAAVEEFLALDARHAARPIIADPSEASMVRVVTRLFGRRGQMRIELARRAGELVAGTLHLGAGARAVVWRRAARA</sequence>
<comment type="caution">
    <text evidence="1">The sequence shown here is derived from an EMBL/GenBank/DDBJ whole genome shotgun (WGS) entry which is preliminary data.</text>
</comment>
<protein>
    <recommendedName>
        <fullName evidence="3">BioF2-like acetyltransferase domain-containing protein</fullName>
    </recommendedName>
</protein>